<dbReference type="SUPFAM" id="SSF50978">
    <property type="entry name" value="WD40 repeat-like"/>
    <property type="match status" value="1"/>
</dbReference>
<dbReference type="AlphaFoldDB" id="A0AA38HBP2"/>
<dbReference type="InterPro" id="IPR015943">
    <property type="entry name" value="WD40/YVTN_repeat-like_dom_sf"/>
</dbReference>
<dbReference type="Gene3D" id="2.130.10.10">
    <property type="entry name" value="YVTN repeat-like/Quinoprotein amine dehydrogenase"/>
    <property type="match status" value="3"/>
</dbReference>
<name>A0AA38HBP2_9TREE</name>
<dbReference type="SUPFAM" id="SSF50969">
    <property type="entry name" value="YVTN repeat-like/Quinoprotein amine dehydrogenase"/>
    <property type="match status" value="1"/>
</dbReference>
<dbReference type="InterPro" id="IPR036322">
    <property type="entry name" value="WD40_repeat_dom_sf"/>
</dbReference>
<dbReference type="InterPro" id="IPR011044">
    <property type="entry name" value="Quino_amine_DH_bsu"/>
</dbReference>
<gene>
    <name evidence="2" type="ORF">MKK02DRAFT_45873</name>
</gene>
<evidence type="ECO:0000256" key="1">
    <source>
        <dbReference type="SAM" id="MobiDB-lite"/>
    </source>
</evidence>
<dbReference type="GO" id="GO:0030686">
    <property type="term" value="C:90S preribosome"/>
    <property type="evidence" value="ECO:0007669"/>
    <property type="project" value="InterPro"/>
</dbReference>
<dbReference type="GO" id="GO:0034455">
    <property type="term" value="C:t-UTP complex"/>
    <property type="evidence" value="ECO:0007669"/>
    <property type="project" value="TreeGrafter"/>
</dbReference>
<feature type="compositionally biased region" description="Low complexity" evidence="1">
    <location>
        <begin position="820"/>
        <end position="837"/>
    </location>
</feature>
<feature type="region of interest" description="Disordered" evidence="1">
    <location>
        <begin position="616"/>
        <end position="643"/>
    </location>
</feature>
<dbReference type="Proteomes" id="UP001164286">
    <property type="component" value="Unassembled WGS sequence"/>
</dbReference>
<dbReference type="InterPro" id="IPR001680">
    <property type="entry name" value="WD40_rpt"/>
</dbReference>
<dbReference type="InterPro" id="IPR046351">
    <property type="entry name" value="UTP4"/>
</dbReference>
<dbReference type="RefSeq" id="XP_052946937.1">
    <property type="nucleotide sequence ID" value="XM_053093655.1"/>
</dbReference>
<accession>A0AA38HBP2</accession>
<keyword evidence="3" id="KW-1185">Reference proteome</keyword>
<feature type="region of interest" description="Disordered" evidence="1">
    <location>
        <begin position="813"/>
        <end position="864"/>
    </location>
</feature>
<dbReference type="SMART" id="SM00320">
    <property type="entry name" value="WD40"/>
    <property type="match status" value="5"/>
</dbReference>
<proteinExistence type="predicted"/>
<evidence type="ECO:0000313" key="2">
    <source>
        <dbReference type="EMBL" id="KAI9637160.1"/>
    </source>
</evidence>
<sequence length="913" mass="98690">MLVPNGQPVSTTSLHRVRFFDHAPSPITALAFSPTPLPAASDPAAKGKAKQLSHEAANELGVLVIARENGEVEIWEWVAPEESSMGNWVLERILPPTLTHPGVSLMALVIRDPSAFSQKAYRVPKVADLRLYTSGSDSGDLVERCLSTGRILQAYSIPAPPLWAMSVSPTHSILALATTSPTLHFLSLTSSGLEPPPAHLLRCEPVPSRTRTVSIAWGPPRLAQDGSEQVWQDTYFVTGNSDSSFRKWELPSSDPNAPGAGRVSIKGRSVVEKIKVQKKGTKGTIVWGAAVLPDHTIVTSDSLGTVIFWDGASLAQKQSFKAHKADGMVLIPGPHGKTVFTGGPDQRVCQFTLVNGQWQITASKRLHSHDIRALAVFPAYTPAPPGTIPANNEVAPVLASGGWDMNVILTPCASPEILASRLRNPLGRNKGLSRTVFEEAYIRRMSYLGGGRGTGRISISTGSRLVLGRKERSVGIWRIFEEEQGWEKVLEMDLKLRTTLVASAISDDGRWMAVSDLYETKLFRLTTSPAGTLIPRRIKTFVSTLISAESTSHLSLDTEGTGSGILVFAPDSSRLVMGLAISGQVLVLGLQEDEEDVEVAACFSRSEAAMPGRIIKKGKKGKKEMPPPDLPNGDDDEMNGDGGETVEAKRNGDLAKVACMAVSSDGQWLAVSDLGGKVSTYNMDTLRPHSVLPTLPQSPLALLFPPTHPSLLTIVLPTQSLSFYHIDDRRLLGSTPQLDILNRALRDQFLPIQSASFEPSRSSPKAAKIVIWSSDWVCTARLDLDLIGRVRKLGNGTSKSFQKNLRRKWAEEARDQLERTSASSPSLSTSDAAPSTPNGAIGSPLSRQVSSEPSAGKSSSEDPEFAKFTHDRFRAVAGIEWVGEGEMVVVERPMGDFVDELPAMFHMGGYGRS</sequence>
<reference evidence="2" key="1">
    <citation type="journal article" date="2022" name="G3 (Bethesda)">
        <title>High quality genome of the basidiomycete yeast Dioszegia hungarica PDD-24b-2 isolated from cloud water.</title>
        <authorList>
            <person name="Jarrige D."/>
            <person name="Haridas S."/>
            <person name="Bleykasten-Grosshans C."/>
            <person name="Joly M."/>
            <person name="Nadalig T."/>
            <person name="Sancelme M."/>
            <person name="Vuilleumier S."/>
            <person name="Grigoriev I.V."/>
            <person name="Amato P."/>
            <person name="Bringel F."/>
        </authorList>
    </citation>
    <scope>NUCLEOTIDE SEQUENCE</scope>
    <source>
        <strain evidence="2">PDD-24b-2</strain>
    </source>
</reference>
<dbReference type="GO" id="GO:0000462">
    <property type="term" value="P:maturation of SSU-rRNA from tricistronic rRNA transcript (SSU-rRNA, 5.8S rRNA, LSU-rRNA)"/>
    <property type="evidence" value="ECO:0007669"/>
    <property type="project" value="InterPro"/>
</dbReference>
<dbReference type="PANTHER" id="PTHR44163:SF1">
    <property type="entry name" value="U3 SMALL NUCLEOLAR RNA-ASSOCIATED PROTEIN 4 HOMOLOG"/>
    <property type="match status" value="1"/>
</dbReference>
<dbReference type="EMBL" id="JAKWFO010000005">
    <property type="protein sequence ID" value="KAI9637160.1"/>
    <property type="molecule type" value="Genomic_DNA"/>
</dbReference>
<evidence type="ECO:0000313" key="3">
    <source>
        <dbReference type="Proteomes" id="UP001164286"/>
    </source>
</evidence>
<dbReference type="GeneID" id="77732860"/>
<dbReference type="GO" id="GO:0032040">
    <property type="term" value="C:small-subunit processome"/>
    <property type="evidence" value="ECO:0007669"/>
    <property type="project" value="TreeGrafter"/>
</dbReference>
<organism evidence="2 3">
    <name type="scientific">Dioszegia hungarica</name>
    <dbReference type="NCBI Taxonomy" id="4972"/>
    <lineage>
        <taxon>Eukaryota</taxon>
        <taxon>Fungi</taxon>
        <taxon>Dikarya</taxon>
        <taxon>Basidiomycota</taxon>
        <taxon>Agaricomycotina</taxon>
        <taxon>Tremellomycetes</taxon>
        <taxon>Tremellales</taxon>
        <taxon>Bulleribasidiaceae</taxon>
        <taxon>Dioszegia</taxon>
    </lineage>
</organism>
<dbReference type="GO" id="GO:0003723">
    <property type="term" value="F:RNA binding"/>
    <property type="evidence" value="ECO:0007669"/>
    <property type="project" value="TreeGrafter"/>
</dbReference>
<protein>
    <submittedName>
        <fullName evidence="2">WD40-repeat-containing domain protein</fullName>
    </submittedName>
</protein>
<comment type="caution">
    <text evidence="2">The sequence shown here is derived from an EMBL/GenBank/DDBJ whole genome shotgun (WGS) entry which is preliminary data.</text>
</comment>
<dbReference type="PANTHER" id="PTHR44163">
    <property type="entry name" value="U3 SMALL NUCLEOLAR RNA-ASSOCIATED PROTEIN 4 HOMOLOG"/>
    <property type="match status" value="1"/>
</dbReference>